<dbReference type="InterPro" id="IPR007139">
    <property type="entry name" value="DUF349"/>
</dbReference>
<reference evidence="3 4" key="1">
    <citation type="submission" date="2018-06" db="EMBL/GenBank/DDBJ databases">
        <authorList>
            <consortium name="Pathogen Informatics"/>
            <person name="Doyle S."/>
        </authorList>
    </citation>
    <scope>NUCLEOTIDE SEQUENCE [LARGE SCALE GENOMIC DNA]</scope>
    <source>
        <strain evidence="3 4">NCTC11661</strain>
    </source>
</reference>
<feature type="coiled-coil region" evidence="1">
    <location>
        <begin position="539"/>
        <end position="603"/>
    </location>
</feature>
<accession>A0A380ZV84</accession>
<feature type="compositionally biased region" description="Basic and acidic residues" evidence="2">
    <location>
        <begin position="37"/>
        <end position="46"/>
    </location>
</feature>
<protein>
    <submittedName>
        <fullName evidence="3">Domain of Uncharacterized Function (DUF349)</fullName>
    </submittedName>
</protein>
<dbReference type="EMBL" id="UFTJ01000003">
    <property type="protein sequence ID" value="SUV52676.1"/>
    <property type="molecule type" value="Genomic_DNA"/>
</dbReference>
<dbReference type="AlphaFoldDB" id="A0A380ZV84"/>
<name>A0A380ZV84_9FLAO</name>
<feature type="compositionally biased region" description="Polar residues" evidence="2">
    <location>
        <begin position="9"/>
        <end position="21"/>
    </location>
</feature>
<feature type="coiled-coil region" evidence="1">
    <location>
        <begin position="373"/>
        <end position="405"/>
    </location>
</feature>
<sequence>MITEHYTSENENYPNENPLSDNNERVDNQSESMLDEAYSHQDEEHLEQKSNTFALLSLEAALDEMEKIINGEVNFSTIKKFNQLKEVASQRMQTDKENALNQFLTAGNEIEHFEYLHPQNARMKDICLVQKEKMDEFQKQVEAEQEENKKERKTIIDDLHKLYTEATTDTNLFKEIRIIKERWSRAGQVPKSDFKILNNDYFFHLNQFYQVLDLNKEFLEQEYAHNLEKRQHIIQRTKELIEEPSIQKALNELQYLHKLWKEEAVPVAEEHREPTWEEFKAVSAQIHDRKAELVAQQEAEQKENLLKKNAIIEEIKKLTFPVADAGHTYWQNAIEKVEQLRENFIKIGSVPKKLSSENWNLFKTVAKEFNHEKNKFYKNLKNHQHENLEAKKELLKKAKENAFATDWETLLPMYKQLQEDWRKIGHVPKSVSQKLWNEFKDACNTFFNNYRTHNEIKVDNWKENFIEKQKILDRLKVLEENENTIADLEQIKSDWERWGKVPRDKMKINNEFSQLYKKWAKKLNIQHESSTAVNPIDRARKLKVLIADVENQIVTLENNLNFFSDSSRENPLLKDTYQKIDAKKQQLKEMKQELREILRTNEE</sequence>
<proteinExistence type="predicted"/>
<dbReference type="RefSeq" id="WP_002688218.1">
    <property type="nucleotide sequence ID" value="NZ_UFTJ01000003.1"/>
</dbReference>
<evidence type="ECO:0000256" key="1">
    <source>
        <dbReference type="SAM" id="Coils"/>
    </source>
</evidence>
<organism evidence="3 4">
    <name type="scientific">Bergeyella zoohelcum</name>
    <dbReference type="NCBI Taxonomy" id="1015"/>
    <lineage>
        <taxon>Bacteria</taxon>
        <taxon>Pseudomonadati</taxon>
        <taxon>Bacteroidota</taxon>
        <taxon>Flavobacteriia</taxon>
        <taxon>Flavobacteriales</taxon>
        <taxon>Weeksellaceae</taxon>
        <taxon>Bergeyella</taxon>
    </lineage>
</organism>
<evidence type="ECO:0000313" key="4">
    <source>
        <dbReference type="Proteomes" id="UP000255515"/>
    </source>
</evidence>
<feature type="region of interest" description="Disordered" evidence="2">
    <location>
        <begin position="1"/>
        <end position="46"/>
    </location>
</feature>
<evidence type="ECO:0000256" key="2">
    <source>
        <dbReference type="SAM" id="MobiDB-lite"/>
    </source>
</evidence>
<feature type="coiled-coil region" evidence="1">
    <location>
        <begin position="127"/>
        <end position="154"/>
    </location>
</feature>
<gene>
    <name evidence="3" type="ORF">NCTC11661_01816</name>
</gene>
<dbReference type="Pfam" id="PF03993">
    <property type="entry name" value="DUF349"/>
    <property type="match status" value="5"/>
</dbReference>
<evidence type="ECO:0000313" key="3">
    <source>
        <dbReference type="EMBL" id="SUV52676.1"/>
    </source>
</evidence>
<keyword evidence="1" id="KW-0175">Coiled coil</keyword>
<dbReference type="Proteomes" id="UP000255515">
    <property type="component" value="Unassembled WGS sequence"/>
</dbReference>